<dbReference type="AlphaFoldDB" id="A0A314YBZ3"/>
<dbReference type="GO" id="GO:0004523">
    <property type="term" value="F:RNA-DNA hybrid ribonuclease activity"/>
    <property type="evidence" value="ECO:0007669"/>
    <property type="project" value="InterPro"/>
</dbReference>
<dbReference type="InterPro" id="IPR002156">
    <property type="entry name" value="RNaseH_domain"/>
</dbReference>
<keyword evidence="3" id="KW-1185">Reference proteome</keyword>
<accession>A0A314YBZ3</accession>
<evidence type="ECO:0000313" key="2">
    <source>
        <dbReference type="EMBL" id="PQQ02361.1"/>
    </source>
</evidence>
<sequence length="132" mass="14699">MSEVQAIRRALEVVTRHGWRKVIVESDAKVLIEALHGKSLIYALLRGLLHDIRALSRKLVAVSFAFILQYCNMASFPSQLGQCYELPPFGFSATWVEVGAKICKSCGDWFKSYGTAKLGHSTTIVSCWGSEF</sequence>
<gene>
    <name evidence="2" type="ORF">Pyn_34920</name>
</gene>
<reference evidence="2 3" key="1">
    <citation type="submission" date="2018-02" db="EMBL/GenBank/DDBJ databases">
        <title>Draft genome of wild Prunus yedoensis var. nudiflora.</title>
        <authorList>
            <person name="Baek S."/>
            <person name="Kim J.-H."/>
            <person name="Choi K."/>
            <person name="Kim G.-B."/>
            <person name="Cho A."/>
            <person name="Jang H."/>
            <person name="Shin C.-H."/>
            <person name="Yu H.-J."/>
            <person name="Mun J.-H."/>
        </authorList>
    </citation>
    <scope>NUCLEOTIDE SEQUENCE [LARGE SCALE GENOMIC DNA]</scope>
    <source>
        <strain evidence="3">cv. Jeju island</strain>
        <tissue evidence="2">Leaf</tissue>
    </source>
</reference>
<dbReference type="Proteomes" id="UP000250321">
    <property type="component" value="Unassembled WGS sequence"/>
</dbReference>
<dbReference type="EMBL" id="PJQY01001475">
    <property type="protein sequence ID" value="PQQ02361.1"/>
    <property type="molecule type" value="Genomic_DNA"/>
</dbReference>
<evidence type="ECO:0000313" key="3">
    <source>
        <dbReference type="Proteomes" id="UP000250321"/>
    </source>
</evidence>
<dbReference type="GO" id="GO:0003676">
    <property type="term" value="F:nucleic acid binding"/>
    <property type="evidence" value="ECO:0007669"/>
    <property type="project" value="InterPro"/>
</dbReference>
<feature type="domain" description="RNase H type-1" evidence="1">
    <location>
        <begin position="2"/>
        <end position="72"/>
    </location>
</feature>
<dbReference type="CDD" id="cd06222">
    <property type="entry name" value="RNase_H_like"/>
    <property type="match status" value="1"/>
</dbReference>
<proteinExistence type="predicted"/>
<name>A0A314YBZ3_PRUYE</name>
<dbReference type="OrthoDB" id="1166005at2759"/>
<comment type="caution">
    <text evidence="2">The sequence shown here is derived from an EMBL/GenBank/DDBJ whole genome shotgun (WGS) entry which is preliminary data.</text>
</comment>
<dbReference type="InterPro" id="IPR044730">
    <property type="entry name" value="RNase_H-like_dom_plant"/>
</dbReference>
<dbReference type="InterPro" id="IPR036397">
    <property type="entry name" value="RNaseH_sf"/>
</dbReference>
<dbReference type="Pfam" id="PF13456">
    <property type="entry name" value="RVT_3"/>
    <property type="match status" value="1"/>
</dbReference>
<protein>
    <recommendedName>
        <fullName evidence="1">RNase H type-1 domain-containing protein</fullName>
    </recommendedName>
</protein>
<dbReference type="Gene3D" id="3.30.420.10">
    <property type="entry name" value="Ribonuclease H-like superfamily/Ribonuclease H"/>
    <property type="match status" value="1"/>
</dbReference>
<evidence type="ECO:0000259" key="1">
    <source>
        <dbReference type="Pfam" id="PF13456"/>
    </source>
</evidence>
<organism evidence="2 3">
    <name type="scientific">Prunus yedoensis var. nudiflora</name>
    <dbReference type="NCBI Taxonomy" id="2094558"/>
    <lineage>
        <taxon>Eukaryota</taxon>
        <taxon>Viridiplantae</taxon>
        <taxon>Streptophyta</taxon>
        <taxon>Embryophyta</taxon>
        <taxon>Tracheophyta</taxon>
        <taxon>Spermatophyta</taxon>
        <taxon>Magnoliopsida</taxon>
        <taxon>eudicotyledons</taxon>
        <taxon>Gunneridae</taxon>
        <taxon>Pentapetalae</taxon>
        <taxon>rosids</taxon>
        <taxon>fabids</taxon>
        <taxon>Rosales</taxon>
        <taxon>Rosaceae</taxon>
        <taxon>Amygdaloideae</taxon>
        <taxon>Amygdaleae</taxon>
        <taxon>Prunus</taxon>
    </lineage>
</organism>